<dbReference type="KEGG" id="pchi:PC41400_04885"/>
<feature type="domain" description="Gcp-like" evidence="2">
    <location>
        <begin position="70"/>
        <end position="177"/>
    </location>
</feature>
<evidence type="ECO:0000256" key="1">
    <source>
        <dbReference type="SAM" id="MobiDB-lite"/>
    </source>
</evidence>
<evidence type="ECO:0000313" key="3">
    <source>
        <dbReference type="EMBL" id="QAV17053.1"/>
    </source>
</evidence>
<name>A0A410WRS3_9BACL</name>
<sequence>MVGMSSGNGNSTREREMAQDTPLAGDSEGRESSRSGFDENGYVLALDTSTASLAVALLQGGRVVAEKHTIVERNHSIHLMPHLQELLASRGIRPNDLSAVVAGQGPGSYTGVRIAVTAAKTFAWSLGIPAAAVSSLEALALGARTALLAESADAGSDGAVRWFVPLMNARRGQAFTALYASAGNEPAVELLGSADASGDVAPDNTGSRWARLQPDGIRLVADFARHIGDTAGGTEAAGTTGEQSAGDDGTFVVPSGFAKPKEIVFVGETSFFEETIGQTAAELSVPVRVLPYDMTAAEVGLLGLPRLKRGETIDKYTFVPNYTQLTEAEVNLMAKAKS</sequence>
<organism evidence="3 4">
    <name type="scientific">Paenibacillus chitinolyticus</name>
    <dbReference type="NCBI Taxonomy" id="79263"/>
    <lineage>
        <taxon>Bacteria</taxon>
        <taxon>Bacillati</taxon>
        <taxon>Bacillota</taxon>
        <taxon>Bacilli</taxon>
        <taxon>Bacillales</taxon>
        <taxon>Paenibacillaceae</taxon>
        <taxon>Paenibacillus</taxon>
    </lineage>
</organism>
<dbReference type="Gene3D" id="3.30.420.40">
    <property type="match status" value="2"/>
</dbReference>
<dbReference type="Pfam" id="PF00814">
    <property type="entry name" value="TsaD"/>
    <property type="match status" value="1"/>
</dbReference>
<accession>A0A410WRS3</accession>
<dbReference type="OrthoDB" id="9784166at2"/>
<feature type="region of interest" description="Disordered" evidence="1">
    <location>
        <begin position="1"/>
        <end position="36"/>
    </location>
</feature>
<dbReference type="GO" id="GO:0005829">
    <property type="term" value="C:cytosol"/>
    <property type="evidence" value="ECO:0007669"/>
    <property type="project" value="TreeGrafter"/>
</dbReference>
<dbReference type="GO" id="GO:0002949">
    <property type="term" value="P:tRNA threonylcarbamoyladenosine modification"/>
    <property type="evidence" value="ECO:0007669"/>
    <property type="project" value="InterPro"/>
</dbReference>
<reference evidence="3 4" key="1">
    <citation type="submission" date="2018-01" db="EMBL/GenBank/DDBJ databases">
        <title>The whole genome sequencing and assembly of Paenibacillus chitinolyticus KCCM 41400 strain.</title>
        <authorList>
            <person name="Kim J.-Y."/>
            <person name="Park M.-K."/>
            <person name="Lee Y.-J."/>
            <person name="Yi H."/>
            <person name="Bahn Y.-S."/>
            <person name="Kim J.F."/>
            <person name="Lee D.-W."/>
        </authorList>
    </citation>
    <scope>NUCLEOTIDE SEQUENCE [LARGE SCALE GENOMIC DNA]</scope>
    <source>
        <strain evidence="3 4">KCCM 41400</strain>
    </source>
</reference>
<keyword evidence="3" id="KW-0808">Transferase</keyword>
<dbReference type="InterPro" id="IPR043129">
    <property type="entry name" value="ATPase_NBD"/>
</dbReference>
<proteinExistence type="predicted"/>
<protein>
    <submittedName>
        <fullName evidence="3">tRNA (Adenosine(37)-N6)-threonylcarbamoyltransferase complex dimerization subunit type 1 TsaB</fullName>
    </submittedName>
</protein>
<dbReference type="AlphaFoldDB" id="A0A410WRS3"/>
<dbReference type="InterPro" id="IPR000905">
    <property type="entry name" value="Gcp-like_dom"/>
</dbReference>
<dbReference type="GO" id="GO:0016740">
    <property type="term" value="F:transferase activity"/>
    <property type="evidence" value="ECO:0007669"/>
    <property type="project" value="UniProtKB-KW"/>
</dbReference>
<dbReference type="SUPFAM" id="SSF53067">
    <property type="entry name" value="Actin-like ATPase domain"/>
    <property type="match status" value="1"/>
</dbReference>
<dbReference type="Proteomes" id="UP000288943">
    <property type="component" value="Chromosome"/>
</dbReference>
<evidence type="ECO:0000259" key="2">
    <source>
        <dbReference type="Pfam" id="PF00814"/>
    </source>
</evidence>
<dbReference type="InterPro" id="IPR022496">
    <property type="entry name" value="T6A_TsaB"/>
</dbReference>
<gene>
    <name evidence="3" type="primary">tsaB</name>
    <name evidence="3" type="ORF">PC41400_04885</name>
</gene>
<dbReference type="NCBIfam" id="TIGR03725">
    <property type="entry name" value="T6A_YeaZ"/>
    <property type="match status" value="1"/>
</dbReference>
<dbReference type="CDD" id="cd24032">
    <property type="entry name" value="ASKHA_NBD_TsaB"/>
    <property type="match status" value="1"/>
</dbReference>
<dbReference type="EMBL" id="CP026520">
    <property type="protein sequence ID" value="QAV17053.1"/>
    <property type="molecule type" value="Genomic_DNA"/>
</dbReference>
<dbReference type="PANTHER" id="PTHR11735">
    <property type="entry name" value="TRNA N6-ADENOSINE THREONYLCARBAMOYLTRANSFERASE"/>
    <property type="match status" value="1"/>
</dbReference>
<dbReference type="PANTHER" id="PTHR11735:SF11">
    <property type="entry name" value="TRNA THREONYLCARBAMOYLADENOSINE BIOSYNTHESIS PROTEIN TSAB"/>
    <property type="match status" value="1"/>
</dbReference>
<feature type="compositionally biased region" description="Basic and acidic residues" evidence="1">
    <location>
        <begin position="27"/>
        <end position="36"/>
    </location>
</feature>
<feature type="compositionally biased region" description="Polar residues" evidence="1">
    <location>
        <begin position="1"/>
        <end position="11"/>
    </location>
</feature>
<evidence type="ECO:0000313" key="4">
    <source>
        <dbReference type="Proteomes" id="UP000288943"/>
    </source>
</evidence>